<feature type="domain" description="VOC" evidence="1">
    <location>
        <begin position="5"/>
        <end position="129"/>
    </location>
</feature>
<dbReference type="Pfam" id="PF00903">
    <property type="entry name" value="Glyoxalase"/>
    <property type="match status" value="1"/>
</dbReference>
<dbReference type="Gene3D" id="3.10.180.10">
    <property type="entry name" value="2,3-Dihydroxybiphenyl 1,2-Dioxygenase, domain 1"/>
    <property type="match status" value="1"/>
</dbReference>
<dbReference type="AlphaFoldDB" id="A0A562SHK4"/>
<organism evidence="2 3">
    <name type="scientific">Lacibacter cauensis</name>
    <dbReference type="NCBI Taxonomy" id="510947"/>
    <lineage>
        <taxon>Bacteria</taxon>
        <taxon>Pseudomonadati</taxon>
        <taxon>Bacteroidota</taxon>
        <taxon>Chitinophagia</taxon>
        <taxon>Chitinophagales</taxon>
        <taxon>Chitinophagaceae</taxon>
        <taxon>Lacibacter</taxon>
    </lineage>
</organism>
<dbReference type="PANTHER" id="PTHR36503">
    <property type="entry name" value="BLR2520 PROTEIN"/>
    <property type="match status" value="1"/>
</dbReference>
<dbReference type="SUPFAM" id="SSF54593">
    <property type="entry name" value="Glyoxalase/Bleomycin resistance protein/Dihydroxybiphenyl dioxygenase"/>
    <property type="match status" value="1"/>
</dbReference>
<gene>
    <name evidence="2" type="ORF">IQ13_2912</name>
</gene>
<dbReference type="PANTHER" id="PTHR36503:SF2">
    <property type="entry name" value="BLR2408 PROTEIN"/>
    <property type="match status" value="1"/>
</dbReference>
<proteinExistence type="predicted"/>
<dbReference type="OrthoDB" id="9798430at2"/>
<comment type="caution">
    <text evidence="2">The sequence shown here is derived from an EMBL/GenBank/DDBJ whole genome shotgun (WGS) entry which is preliminary data.</text>
</comment>
<protein>
    <recommendedName>
        <fullName evidence="1">VOC domain-containing protein</fullName>
    </recommendedName>
</protein>
<dbReference type="RefSeq" id="WP_144887080.1">
    <property type="nucleotide sequence ID" value="NZ_VLLE01000005.1"/>
</dbReference>
<dbReference type="InterPro" id="IPR004360">
    <property type="entry name" value="Glyas_Fos-R_dOase_dom"/>
</dbReference>
<dbReference type="EMBL" id="VLLE01000005">
    <property type="protein sequence ID" value="TWI80240.1"/>
    <property type="molecule type" value="Genomic_DNA"/>
</dbReference>
<evidence type="ECO:0000313" key="2">
    <source>
        <dbReference type="EMBL" id="TWI80240.1"/>
    </source>
</evidence>
<reference evidence="2 3" key="1">
    <citation type="journal article" date="2015" name="Stand. Genomic Sci.">
        <title>Genomic Encyclopedia of Bacterial and Archaeal Type Strains, Phase III: the genomes of soil and plant-associated and newly described type strains.</title>
        <authorList>
            <person name="Whitman W.B."/>
            <person name="Woyke T."/>
            <person name="Klenk H.P."/>
            <person name="Zhou Y."/>
            <person name="Lilburn T.G."/>
            <person name="Beck B.J."/>
            <person name="De Vos P."/>
            <person name="Vandamme P."/>
            <person name="Eisen J.A."/>
            <person name="Garrity G."/>
            <person name="Hugenholtz P."/>
            <person name="Kyrpides N.C."/>
        </authorList>
    </citation>
    <scope>NUCLEOTIDE SEQUENCE [LARGE SCALE GENOMIC DNA]</scope>
    <source>
        <strain evidence="2 3">CGMCC 1.7271</strain>
    </source>
</reference>
<evidence type="ECO:0000313" key="3">
    <source>
        <dbReference type="Proteomes" id="UP000316167"/>
    </source>
</evidence>
<dbReference type="InterPro" id="IPR037523">
    <property type="entry name" value="VOC_core"/>
</dbReference>
<sequence>MTTISSIYVNLPVKDLAVTRTFWTSLGFQFNEQFSNDKAVCLVLNEGSMYAMLLTHEFFAGFTTRSVADGSSTQVILAVEVESREKVDAIVQAALANGGTRYREAADHGWMYYDSFADPDGHQWGIMHSDLSKLPA</sequence>
<name>A0A562SHK4_9BACT</name>
<dbReference type="PROSITE" id="PS51819">
    <property type="entry name" value="VOC"/>
    <property type="match status" value="1"/>
</dbReference>
<dbReference type="InterPro" id="IPR029068">
    <property type="entry name" value="Glyas_Bleomycin-R_OHBP_Dase"/>
</dbReference>
<dbReference type="Proteomes" id="UP000316167">
    <property type="component" value="Unassembled WGS sequence"/>
</dbReference>
<keyword evidence="3" id="KW-1185">Reference proteome</keyword>
<evidence type="ECO:0000259" key="1">
    <source>
        <dbReference type="PROSITE" id="PS51819"/>
    </source>
</evidence>
<accession>A0A562SHK4</accession>